<evidence type="ECO:0000313" key="2">
    <source>
        <dbReference type="EMBL" id="EGR33989.1"/>
    </source>
</evidence>
<dbReference type="InParanoid" id="G0QLB5"/>
<accession>G0QLB5</accession>
<dbReference type="AlphaFoldDB" id="G0QLB5"/>
<reference evidence="2 3" key="1">
    <citation type="submission" date="2011-07" db="EMBL/GenBank/DDBJ databases">
        <authorList>
            <person name="Coyne R."/>
            <person name="Brami D."/>
            <person name="Johnson J."/>
            <person name="Hostetler J."/>
            <person name="Hannick L."/>
            <person name="Clark T."/>
            <person name="Cassidy-Hanley D."/>
            <person name="Inman J."/>
        </authorList>
    </citation>
    <scope>NUCLEOTIDE SEQUENCE [LARGE SCALE GENOMIC DNA]</scope>
    <source>
        <strain evidence="2 3">G5</strain>
    </source>
</reference>
<proteinExistence type="predicted"/>
<dbReference type="GeneID" id="14910176"/>
<organism evidence="2 3">
    <name type="scientific">Ichthyophthirius multifiliis</name>
    <name type="common">White spot disease agent</name>
    <name type="synonym">Ich</name>
    <dbReference type="NCBI Taxonomy" id="5932"/>
    <lineage>
        <taxon>Eukaryota</taxon>
        <taxon>Sar</taxon>
        <taxon>Alveolata</taxon>
        <taxon>Ciliophora</taxon>
        <taxon>Intramacronucleata</taxon>
        <taxon>Oligohymenophorea</taxon>
        <taxon>Hymenostomatida</taxon>
        <taxon>Ophryoglenina</taxon>
        <taxon>Ichthyophthirius</taxon>
    </lineage>
</organism>
<name>G0QLB5_ICHMU</name>
<dbReference type="Proteomes" id="UP000008983">
    <property type="component" value="Unassembled WGS sequence"/>
</dbReference>
<evidence type="ECO:0000256" key="1">
    <source>
        <dbReference type="SAM" id="SignalP"/>
    </source>
</evidence>
<keyword evidence="1" id="KW-0732">Signal</keyword>
<protein>
    <submittedName>
        <fullName evidence="2">Leishmanolysin family protein, putative</fullName>
    </submittedName>
</protein>
<dbReference type="EMBL" id="GL983243">
    <property type="protein sequence ID" value="EGR33989.1"/>
    <property type="molecule type" value="Genomic_DNA"/>
</dbReference>
<dbReference type="RefSeq" id="XP_004039293.1">
    <property type="nucleotide sequence ID" value="XM_004039245.1"/>
</dbReference>
<gene>
    <name evidence="2" type="ORF">IMG5_028320</name>
</gene>
<keyword evidence="3" id="KW-1185">Reference proteome</keyword>
<feature type="chain" id="PRO_5003407695" evidence="1">
    <location>
        <begin position="20"/>
        <end position="136"/>
    </location>
</feature>
<evidence type="ECO:0000313" key="3">
    <source>
        <dbReference type="Proteomes" id="UP000008983"/>
    </source>
</evidence>
<sequence>MQIFLLTLFLFTFIFFLNALQHQCYHDKLKKVSQYHSIPPDDEFLDVRNLQKKKTRNMVISYDMPKQNLSTNKGSTQEQQKLLFSICEKALKLAIDYFNRLIKIVPKSEQNMRYKSTSYQKCGGIKIPQNDKGKRL</sequence>
<feature type="signal peptide" evidence="1">
    <location>
        <begin position="1"/>
        <end position="19"/>
    </location>
</feature>